<keyword evidence="3" id="KW-1185">Reference proteome</keyword>
<dbReference type="InterPro" id="IPR003497">
    <property type="entry name" value="BRO_N_domain"/>
</dbReference>
<dbReference type="Pfam" id="PF02498">
    <property type="entry name" value="Bro-N"/>
    <property type="match status" value="1"/>
</dbReference>
<sequence length="284" mass="31906">MNALQAYTFEAKQVRTVVRDEEPWFVGTDVCAALDLKNSRQVLSRLDDDERDCVQIVDAIGRDRMTTIISEAGVYRLIFTSRTPAAERFKRWLAHEVLPALRRTGTYSVGQPPSAPATVDLVEVERLNAYSRLVAEARHIYGRVQAKALWERLPLPQVHTREEGALYDLPDEDGPGCLGHLLRFALDTGSSVRVQVQRAWSDPTVRGWLQARGLKPVPGRGRDYLAVAEHHPALKKLFEETPWAEDWYLPLLSLDGARASRAPLDFGGVKSRAVMIPKSIVNMQ</sequence>
<dbReference type="AlphaFoldDB" id="A0A7W6NA08"/>
<organism evidence="2 3">
    <name type="scientific">Microvirga flocculans</name>
    <dbReference type="NCBI Taxonomy" id="217168"/>
    <lineage>
        <taxon>Bacteria</taxon>
        <taxon>Pseudomonadati</taxon>
        <taxon>Pseudomonadota</taxon>
        <taxon>Alphaproteobacteria</taxon>
        <taxon>Hyphomicrobiales</taxon>
        <taxon>Methylobacteriaceae</taxon>
        <taxon>Microvirga</taxon>
    </lineage>
</organism>
<dbReference type="PANTHER" id="PTHR36180:SF2">
    <property type="entry name" value="BRO FAMILY PROTEIN"/>
    <property type="match status" value="1"/>
</dbReference>
<evidence type="ECO:0000259" key="1">
    <source>
        <dbReference type="PROSITE" id="PS51750"/>
    </source>
</evidence>
<dbReference type="RefSeq" id="WP_051435216.1">
    <property type="nucleotide sequence ID" value="NZ_JACIDC010000018.1"/>
</dbReference>
<evidence type="ECO:0000313" key="3">
    <source>
        <dbReference type="Proteomes" id="UP000519439"/>
    </source>
</evidence>
<name>A0A7W6NA08_9HYPH</name>
<protein>
    <submittedName>
        <fullName evidence="2">Prophage antirepressor-like protein</fullName>
    </submittedName>
</protein>
<dbReference type="SMART" id="SM01040">
    <property type="entry name" value="Bro-N"/>
    <property type="match status" value="1"/>
</dbReference>
<dbReference type="Proteomes" id="UP000519439">
    <property type="component" value="Unassembled WGS sequence"/>
</dbReference>
<reference evidence="2 3" key="1">
    <citation type="submission" date="2020-08" db="EMBL/GenBank/DDBJ databases">
        <title>Genomic Encyclopedia of Type Strains, Phase IV (KMG-IV): sequencing the most valuable type-strain genomes for metagenomic binning, comparative biology and taxonomic classification.</title>
        <authorList>
            <person name="Goeker M."/>
        </authorList>
    </citation>
    <scope>NUCLEOTIDE SEQUENCE [LARGE SCALE GENOMIC DNA]</scope>
    <source>
        <strain evidence="2 3">DSM 15743</strain>
    </source>
</reference>
<proteinExistence type="predicted"/>
<feature type="domain" description="Bro-N" evidence="1">
    <location>
        <begin position="1"/>
        <end position="105"/>
    </location>
</feature>
<dbReference type="PROSITE" id="PS51750">
    <property type="entry name" value="BRO_N"/>
    <property type="match status" value="1"/>
</dbReference>
<evidence type="ECO:0000313" key="2">
    <source>
        <dbReference type="EMBL" id="MBB4042003.1"/>
    </source>
</evidence>
<comment type="caution">
    <text evidence="2">The sequence shown here is derived from an EMBL/GenBank/DDBJ whole genome shotgun (WGS) entry which is preliminary data.</text>
</comment>
<dbReference type="EMBL" id="JACIDC010000018">
    <property type="protein sequence ID" value="MBB4042003.1"/>
    <property type="molecule type" value="Genomic_DNA"/>
</dbReference>
<gene>
    <name evidence="2" type="ORF">GGR34_003688</name>
</gene>
<dbReference type="PANTHER" id="PTHR36180">
    <property type="entry name" value="DNA-BINDING PROTEIN-RELATED-RELATED"/>
    <property type="match status" value="1"/>
</dbReference>
<accession>A0A7W6NA08</accession>